<keyword evidence="2" id="KW-1185">Reference proteome</keyword>
<reference evidence="1 2" key="1">
    <citation type="journal article" date="2019" name="Genome Biol. Evol.">
        <title>Insights into the evolution of the New World diploid cottons (Gossypium, subgenus Houzingenia) based on genome sequencing.</title>
        <authorList>
            <person name="Grover C.E."/>
            <person name="Arick M.A. 2nd"/>
            <person name="Thrash A."/>
            <person name="Conover J.L."/>
            <person name="Sanders W.S."/>
            <person name="Peterson D.G."/>
            <person name="Frelichowski J.E."/>
            <person name="Scheffler J.A."/>
            <person name="Scheffler B.E."/>
            <person name="Wendel J.F."/>
        </authorList>
    </citation>
    <scope>NUCLEOTIDE SEQUENCE [LARGE SCALE GENOMIC DNA]</scope>
    <source>
        <strain evidence="1">27</strain>
        <tissue evidence="1">Leaf</tissue>
    </source>
</reference>
<dbReference type="EMBL" id="JABFAC010000013">
    <property type="protein sequence ID" value="MBA0632143.1"/>
    <property type="molecule type" value="Genomic_DNA"/>
</dbReference>
<comment type="caution">
    <text evidence="1">The sequence shown here is derived from an EMBL/GenBank/DDBJ whole genome shotgun (WGS) entry which is preliminary data.</text>
</comment>
<protein>
    <submittedName>
        <fullName evidence="1">Uncharacterized protein</fullName>
    </submittedName>
</protein>
<evidence type="ECO:0000313" key="2">
    <source>
        <dbReference type="Proteomes" id="UP000593561"/>
    </source>
</evidence>
<dbReference type="Proteomes" id="UP000593561">
    <property type="component" value="Unassembled WGS sequence"/>
</dbReference>
<name>A0A7J8T1Q8_GOSDV</name>
<accession>A0A7J8T1Q8</accession>
<organism evidence="1 2">
    <name type="scientific">Gossypium davidsonii</name>
    <name type="common">Davidson's cotton</name>
    <name type="synonym">Gossypium klotzschianum subsp. davidsonii</name>
    <dbReference type="NCBI Taxonomy" id="34287"/>
    <lineage>
        <taxon>Eukaryota</taxon>
        <taxon>Viridiplantae</taxon>
        <taxon>Streptophyta</taxon>
        <taxon>Embryophyta</taxon>
        <taxon>Tracheophyta</taxon>
        <taxon>Spermatophyta</taxon>
        <taxon>Magnoliopsida</taxon>
        <taxon>eudicotyledons</taxon>
        <taxon>Gunneridae</taxon>
        <taxon>Pentapetalae</taxon>
        <taxon>rosids</taxon>
        <taxon>malvids</taxon>
        <taxon>Malvales</taxon>
        <taxon>Malvaceae</taxon>
        <taxon>Malvoideae</taxon>
        <taxon>Gossypium</taxon>
    </lineage>
</organism>
<evidence type="ECO:0000313" key="1">
    <source>
        <dbReference type="EMBL" id="MBA0632143.1"/>
    </source>
</evidence>
<gene>
    <name evidence="1" type="ORF">Godav_000941</name>
</gene>
<sequence length="21" mass="2409">MTTVLVQIGLKRLLPEKSLRI</sequence>
<proteinExistence type="predicted"/>
<dbReference type="AlphaFoldDB" id="A0A7J8T1Q8"/>